<dbReference type="InterPro" id="IPR013087">
    <property type="entry name" value="Znf_C2H2_type"/>
</dbReference>
<feature type="compositionally biased region" description="Basic and acidic residues" evidence="2">
    <location>
        <begin position="392"/>
        <end position="409"/>
    </location>
</feature>
<dbReference type="VEuPathDB" id="VectorBase:LOC119168657"/>
<dbReference type="PROSITE" id="PS50157">
    <property type="entry name" value="ZINC_FINGER_C2H2_2"/>
    <property type="match status" value="1"/>
</dbReference>
<feature type="compositionally biased region" description="Pro residues" evidence="2">
    <location>
        <begin position="292"/>
        <end position="305"/>
    </location>
</feature>
<feature type="compositionally biased region" description="Low complexity" evidence="2">
    <location>
        <begin position="378"/>
        <end position="390"/>
    </location>
</feature>
<reference evidence="4" key="1">
    <citation type="journal article" date="2020" name="Cell">
        <title>Large-Scale Comparative Analyses of Tick Genomes Elucidate Their Genetic Diversity and Vector Capacities.</title>
        <authorList>
            <consortium name="Tick Genome and Microbiome Consortium (TIGMIC)"/>
            <person name="Jia N."/>
            <person name="Wang J."/>
            <person name="Shi W."/>
            <person name="Du L."/>
            <person name="Sun Y."/>
            <person name="Zhan W."/>
            <person name="Jiang J.F."/>
            <person name="Wang Q."/>
            <person name="Zhang B."/>
            <person name="Ji P."/>
            <person name="Bell-Sakyi L."/>
            <person name="Cui X.M."/>
            <person name="Yuan T.T."/>
            <person name="Jiang B.G."/>
            <person name="Yang W.F."/>
            <person name="Lam T.T."/>
            <person name="Chang Q.C."/>
            <person name="Ding S.J."/>
            <person name="Wang X.J."/>
            <person name="Zhu J.G."/>
            <person name="Ruan X.D."/>
            <person name="Zhao L."/>
            <person name="Wei J.T."/>
            <person name="Ye R.Z."/>
            <person name="Que T.C."/>
            <person name="Du C.H."/>
            <person name="Zhou Y.H."/>
            <person name="Cheng J.X."/>
            <person name="Dai P.F."/>
            <person name="Guo W.B."/>
            <person name="Han X.H."/>
            <person name="Huang E.J."/>
            <person name="Li L.F."/>
            <person name="Wei W."/>
            <person name="Gao Y.C."/>
            <person name="Liu J.Z."/>
            <person name="Shao H.Z."/>
            <person name="Wang X."/>
            <person name="Wang C.C."/>
            <person name="Yang T.C."/>
            <person name="Huo Q.B."/>
            <person name="Li W."/>
            <person name="Chen H.Y."/>
            <person name="Chen S.E."/>
            <person name="Zhou L.G."/>
            <person name="Ni X.B."/>
            <person name="Tian J.H."/>
            <person name="Sheng Y."/>
            <person name="Liu T."/>
            <person name="Pan Y.S."/>
            <person name="Xia L.Y."/>
            <person name="Li J."/>
            <person name="Zhao F."/>
            <person name="Cao W.C."/>
        </authorList>
    </citation>
    <scope>NUCLEOTIDE SEQUENCE</scope>
    <source>
        <strain evidence="4">Rmic-2018</strain>
    </source>
</reference>
<keyword evidence="5" id="KW-1185">Reference proteome</keyword>
<feature type="compositionally biased region" description="Pro residues" evidence="2">
    <location>
        <begin position="36"/>
        <end position="46"/>
    </location>
</feature>
<keyword evidence="1" id="KW-0862">Zinc</keyword>
<dbReference type="VEuPathDB" id="VectorBase:LOC119168654"/>
<evidence type="ECO:0000313" key="4">
    <source>
        <dbReference type="EMBL" id="KAH8027301.1"/>
    </source>
</evidence>
<dbReference type="Proteomes" id="UP000821866">
    <property type="component" value="Chromosome 4"/>
</dbReference>
<protein>
    <recommendedName>
        <fullName evidence="3">C2H2-type domain-containing protein</fullName>
    </recommendedName>
</protein>
<evidence type="ECO:0000256" key="1">
    <source>
        <dbReference type="PROSITE-ProRule" id="PRU00042"/>
    </source>
</evidence>
<feature type="compositionally biased region" description="Low complexity" evidence="2">
    <location>
        <begin position="324"/>
        <end position="340"/>
    </location>
</feature>
<dbReference type="GO" id="GO:0008270">
    <property type="term" value="F:zinc ion binding"/>
    <property type="evidence" value="ECO:0007669"/>
    <property type="project" value="UniProtKB-KW"/>
</dbReference>
<evidence type="ECO:0000259" key="3">
    <source>
        <dbReference type="PROSITE" id="PS50157"/>
    </source>
</evidence>
<reference evidence="4" key="2">
    <citation type="submission" date="2021-09" db="EMBL/GenBank/DDBJ databases">
        <authorList>
            <person name="Jia N."/>
            <person name="Wang J."/>
            <person name="Shi W."/>
            <person name="Du L."/>
            <person name="Sun Y."/>
            <person name="Zhan W."/>
            <person name="Jiang J."/>
            <person name="Wang Q."/>
            <person name="Zhang B."/>
            <person name="Ji P."/>
            <person name="Sakyi L.B."/>
            <person name="Cui X."/>
            <person name="Yuan T."/>
            <person name="Jiang B."/>
            <person name="Yang W."/>
            <person name="Lam T.T.-Y."/>
            <person name="Chang Q."/>
            <person name="Ding S."/>
            <person name="Wang X."/>
            <person name="Zhu J."/>
            <person name="Ruan X."/>
            <person name="Zhao L."/>
            <person name="Wei J."/>
            <person name="Que T."/>
            <person name="Du C."/>
            <person name="Cheng J."/>
            <person name="Dai P."/>
            <person name="Han X."/>
            <person name="Huang E."/>
            <person name="Gao Y."/>
            <person name="Liu J."/>
            <person name="Shao H."/>
            <person name="Ye R."/>
            <person name="Li L."/>
            <person name="Wei W."/>
            <person name="Wang X."/>
            <person name="Wang C."/>
            <person name="Huo Q."/>
            <person name="Li W."/>
            <person name="Guo W."/>
            <person name="Chen H."/>
            <person name="Chen S."/>
            <person name="Zhou L."/>
            <person name="Zhou L."/>
            <person name="Ni X."/>
            <person name="Tian J."/>
            <person name="Zhou Y."/>
            <person name="Sheng Y."/>
            <person name="Liu T."/>
            <person name="Pan Y."/>
            <person name="Xia L."/>
            <person name="Li J."/>
            <person name="Zhao F."/>
            <person name="Cao W."/>
        </authorList>
    </citation>
    <scope>NUCLEOTIDE SEQUENCE</scope>
    <source>
        <strain evidence="4">Rmic-2018</strain>
        <tissue evidence="4">Larvae</tissue>
    </source>
</reference>
<keyword evidence="1" id="KW-0863">Zinc-finger</keyword>
<gene>
    <name evidence="4" type="ORF">HPB51_004213</name>
</gene>
<dbReference type="AlphaFoldDB" id="A0A9J6DYR6"/>
<name>A0A9J6DYR6_RHIMP</name>
<sequence>MPTPRRPPAVFIKPLVPGSGSHRRRPAPPSGLSTPVPLPAQRPRPATPASTGVSAAASGPPRSRPLIVHQGIMTVYLPVPGILRCPYPCCTGCQARTSVSLRLSAWRSHMEQKHGIRPTRRLYRCVACDARFDSLSARHDCPGPASNEPFHPCRYCPKYFNCERSLARHTMAWHAQEQSTPYVPLRNPRQPTATPCSSSSRETPPSPSPAPSGTACRAPPVLQTRVTVSRSRRRRGGQSSTSTPSSSTGSDSSTSATGSPSASSSEASTMPGHSSATSGSGSSTPRQSPSVPGTPPSVPPDPGPPSTTGEVSSMPGSSSRRHTGPGSTSSASGASSRMSTELADVPGTDDSDDASANEPVDEQSVPAAGTVVDRHTLSANSRSSSSPSLSEQLKDTGTDDADDGAHDTPVEAPAMEMPPDCTMLLAEQVRVLRASLRSAPTPDSWATCEQA</sequence>
<evidence type="ECO:0000256" key="2">
    <source>
        <dbReference type="SAM" id="MobiDB-lite"/>
    </source>
</evidence>
<accession>A0A9J6DYR6</accession>
<dbReference type="EMBL" id="JABSTU010000006">
    <property type="protein sequence ID" value="KAH8027301.1"/>
    <property type="molecule type" value="Genomic_DNA"/>
</dbReference>
<feature type="domain" description="C2H2-type" evidence="3">
    <location>
        <begin position="151"/>
        <end position="179"/>
    </location>
</feature>
<evidence type="ECO:0000313" key="5">
    <source>
        <dbReference type="Proteomes" id="UP000821866"/>
    </source>
</evidence>
<feature type="compositionally biased region" description="Acidic residues" evidence="2">
    <location>
        <begin position="347"/>
        <end position="361"/>
    </location>
</feature>
<dbReference type="PROSITE" id="PS00028">
    <property type="entry name" value="ZINC_FINGER_C2H2_1"/>
    <property type="match status" value="1"/>
</dbReference>
<keyword evidence="1" id="KW-0479">Metal-binding</keyword>
<feature type="region of interest" description="Disordered" evidence="2">
    <location>
        <begin position="181"/>
        <end position="421"/>
    </location>
</feature>
<feature type="compositionally biased region" description="Low complexity" evidence="2">
    <location>
        <begin position="274"/>
        <end position="291"/>
    </location>
</feature>
<organism evidence="4 5">
    <name type="scientific">Rhipicephalus microplus</name>
    <name type="common">Cattle tick</name>
    <name type="synonym">Boophilus microplus</name>
    <dbReference type="NCBI Taxonomy" id="6941"/>
    <lineage>
        <taxon>Eukaryota</taxon>
        <taxon>Metazoa</taxon>
        <taxon>Ecdysozoa</taxon>
        <taxon>Arthropoda</taxon>
        <taxon>Chelicerata</taxon>
        <taxon>Arachnida</taxon>
        <taxon>Acari</taxon>
        <taxon>Parasitiformes</taxon>
        <taxon>Ixodida</taxon>
        <taxon>Ixodoidea</taxon>
        <taxon>Ixodidae</taxon>
        <taxon>Rhipicephalinae</taxon>
        <taxon>Rhipicephalus</taxon>
        <taxon>Boophilus</taxon>
    </lineage>
</organism>
<proteinExistence type="predicted"/>
<comment type="caution">
    <text evidence="4">The sequence shown here is derived from an EMBL/GenBank/DDBJ whole genome shotgun (WGS) entry which is preliminary data.</text>
</comment>
<feature type="region of interest" description="Disordered" evidence="2">
    <location>
        <begin position="1"/>
        <end position="64"/>
    </location>
</feature>
<feature type="compositionally biased region" description="Low complexity" evidence="2">
    <location>
        <begin position="237"/>
        <end position="265"/>
    </location>
</feature>